<sequence>MTTFLRSSDAFIWSIGADPRMRSTIVSLMLLDRSPDFMTVVRRFRGLSHHVPMFRGRVVPSRWPLPPRWRPDPEFDLAFHVRRVGAPGAGDLDAVLELARVAAMADFDPARPLWEATVIDEMTGGGAALLCRMNHALTDGVGAVEISRYLFDDPRQIGCRPACAVTVPPESTWLPTMSPIGEVVSASVGAAVRALQGSVRTMPGLLAHATRHPAGSVRSAGATAASLWRAAGPHRRGSPSMSARSSVRTVFVHEVPTRALHRAAAVAGGSLNDAFLAAVVTGLRRYHADRGTVAEFMVTMPINLRNATDRPGGNRTTLMRFRIPAGPADPAVRMHDIHRLAGAQRAEKSLAYTSVLAGAVNLAPRCYIRSQFGNVDFIASNVPGPATPVSLGGAAVRRQYAFSPTLGSAFNVTLLSYNEVCGIGFNVDTAAIPDVELFREHLIAGFDEVVAPLR</sequence>
<protein>
    <recommendedName>
        <fullName evidence="4">diacylglycerol O-acyltransferase</fullName>
        <ecNumber evidence="4">2.3.1.20</ecNumber>
    </recommendedName>
</protein>
<dbReference type="SUPFAM" id="SSF52777">
    <property type="entry name" value="CoA-dependent acyltransferases"/>
    <property type="match status" value="1"/>
</dbReference>
<comment type="pathway">
    <text evidence="2">Lipid metabolism.</text>
</comment>
<name>W9AYT4_MYCCO</name>
<evidence type="ECO:0000259" key="11">
    <source>
        <dbReference type="Pfam" id="PF03007"/>
    </source>
</evidence>
<dbReference type="Gene3D" id="3.30.559.10">
    <property type="entry name" value="Chloramphenicol acetyltransferase-like domain"/>
    <property type="match status" value="1"/>
</dbReference>
<keyword evidence="5" id="KW-0444">Lipid biosynthesis</keyword>
<evidence type="ECO:0000313" key="13">
    <source>
        <dbReference type="EMBL" id="CDO10989.1"/>
    </source>
</evidence>
<dbReference type="InterPro" id="IPR045034">
    <property type="entry name" value="O-acyltransferase_WSD1-like"/>
</dbReference>
<dbReference type="AlphaFoldDB" id="W9AYT4"/>
<dbReference type="InterPro" id="IPR023213">
    <property type="entry name" value="CAT-like_dom_sf"/>
</dbReference>
<dbReference type="PANTHER" id="PTHR31650">
    <property type="entry name" value="O-ACYLTRANSFERASE (WSD1-LIKE) FAMILY PROTEIN"/>
    <property type="match status" value="1"/>
</dbReference>
<comment type="pathway">
    <text evidence="1">Glycerolipid metabolism; triacylglycerol biosynthesis.</text>
</comment>
<dbReference type="PANTHER" id="PTHR31650:SF1">
    <property type="entry name" value="WAX ESTER SYNTHASE_DIACYLGLYCEROL ACYLTRANSFERASE 4-RELATED"/>
    <property type="match status" value="1"/>
</dbReference>
<dbReference type="RefSeq" id="WP_036403336.1">
    <property type="nucleotide sequence ID" value="NZ_CCBB010000003.1"/>
</dbReference>
<comment type="caution">
    <text evidence="13">The sequence shown here is derived from an EMBL/GenBank/DDBJ whole genome shotgun (WGS) entry which is preliminary data.</text>
</comment>
<feature type="domain" description="O-acyltransferase WSD1 C-terminal" evidence="12">
    <location>
        <begin position="313"/>
        <end position="448"/>
    </location>
</feature>
<dbReference type="Proteomes" id="UP000028870">
    <property type="component" value="Unassembled WGS sequence"/>
</dbReference>
<gene>
    <name evidence="13" type="ORF">BN977_05830</name>
</gene>
<feature type="domain" description="O-acyltransferase WSD1-like N-terminal" evidence="11">
    <location>
        <begin position="6"/>
        <end position="274"/>
    </location>
</feature>
<dbReference type="GO" id="GO:0071731">
    <property type="term" value="P:response to nitric oxide"/>
    <property type="evidence" value="ECO:0007669"/>
    <property type="project" value="TreeGrafter"/>
</dbReference>
<keyword evidence="14" id="KW-1185">Reference proteome</keyword>
<keyword evidence="8" id="KW-0443">Lipid metabolism</keyword>
<dbReference type="GO" id="GO:0051701">
    <property type="term" value="P:biological process involved in interaction with host"/>
    <property type="evidence" value="ECO:0007669"/>
    <property type="project" value="TreeGrafter"/>
</dbReference>
<evidence type="ECO:0000256" key="5">
    <source>
        <dbReference type="ARBA" id="ARBA00022516"/>
    </source>
</evidence>
<dbReference type="eggNOG" id="COG1020">
    <property type="taxonomic scope" value="Bacteria"/>
</dbReference>
<dbReference type="Pfam" id="PF03007">
    <property type="entry name" value="WS_DGAT_cat"/>
    <property type="match status" value="1"/>
</dbReference>
<dbReference type="GO" id="GO:0001666">
    <property type="term" value="P:response to hypoxia"/>
    <property type="evidence" value="ECO:0007669"/>
    <property type="project" value="TreeGrafter"/>
</dbReference>
<reference evidence="13" key="2">
    <citation type="submission" date="2014-03" db="EMBL/GenBank/DDBJ databases">
        <authorList>
            <person name="Urmite Genomes"/>
        </authorList>
    </citation>
    <scope>NUCLEOTIDE SEQUENCE</scope>
    <source>
        <strain evidence="13">DSM 44829</strain>
    </source>
</reference>
<dbReference type="GO" id="GO:0004144">
    <property type="term" value="F:diacylglycerol O-acyltransferase activity"/>
    <property type="evidence" value="ECO:0007669"/>
    <property type="project" value="UniProtKB-EC"/>
</dbReference>
<comment type="catalytic activity">
    <reaction evidence="10">
        <text>an acyl-CoA + a 1,2-diacyl-sn-glycerol = a triacyl-sn-glycerol + CoA</text>
        <dbReference type="Rhea" id="RHEA:10868"/>
        <dbReference type="ChEBI" id="CHEBI:17815"/>
        <dbReference type="ChEBI" id="CHEBI:57287"/>
        <dbReference type="ChEBI" id="CHEBI:58342"/>
        <dbReference type="ChEBI" id="CHEBI:64615"/>
        <dbReference type="EC" id="2.3.1.20"/>
    </reaction>
</comment>
<evidence type="ECO:0000256" key="6">
    <source>
        <dbReference type="ARBA" id="ARBA00022679"/>
    </source>
</evidence>
<dbReference type="EMBL" id="CCBB010000003">
    <property type="protein sequence ID" value="CDO10989.1"/>
    <property type="molecule type" value="Genomic_DNA"/>
</dbReference>
<reference evidence="13" key="1">
    <citation type="submission" date="2014-03" db="EMBL/GenBank/DDBJ databases">
        <title>Draft Genome Sequence of Mycobacterium cosmeticum DSM 44829.</title>
        <authorList>
            <person name="Croce O."/>
            <person name="Robert C."/>
            <person name="Raoult D."/>
            <person name="Drancourt M."/>
        </authorList>
    </citation>
    <scope>NUCLEOTIDE SEQUENCE [LARGE SCALE GENOMIC DNA]</scope>
    <source>
        <strain evidence="13">DSM 44829</strain>
    </source>
</reference>
<evidence type="ECO:0000256" key="7">
    <source>
        <dbReference type="ARBA" id="ARBA00022798"/>
    </source>
</evidence>
<evidence type="ECO:0000256" key="9">
    <source>
        <dbReference type="ARBA" id="ARBA00023315"/>
    </source>
</evidence>
<evidence type="ECO:0000256" key="8">
    <source>
        <dbReference type="ARBA" id="ARBA00023098"/>
    </source>
</evidence>
<keyword evidence="9" id="KW-0012">Acyltransferase</keyword>
<evidence type="ECO:0000313" key="14">
    <source>
        <dbReference type="Proteomes" id="UP000028870"/>
    </source>
</evidence>
<evidence type="ECO:0000256" key="4">
    <source>
        <dbReference type="ARBA" id="ARBA00013244"/>
    </source>
</evidence>
<dbReference type="GO" id="GO:0019432">
    <property type="term" value="P:triglyceride biosynthetic process"/>
    <property type="evidence" value="ECO:0007669"/>
    <property type="project" value="UniProtKB-UniPathway"/>
</dbReference>
<dbReference type="InterPro" id="IPR004255">
    <property type="entry name" value="O-acyltransferase_WSD1_N"/>
</dbReference>
<evidence type="ECO:0000256" key="10">
    <source>
        <dbReference type="ARBA" id="ARBA00048109"/>
    </source>
</evidence>
<dbReference type="UniPathway" id="UPA00282"/>
<dbReference type="Pfam" id="PF06974">
    <property type="entry name" value="WS_DGAT_C"/>
    <property type="match status" value="1"/>
</dbReference>
<keyword evidence="6" id="KW-0808">Transferase</keyword>
<dbReference type="GO" id="GO:0006071">
    <property type="term" value="P:glycerol metabolic process"/>
    <property type="evidence" value="ECO:0007669"/>
    <property type="project" value="UniProtKB-KW"/>
</dbReference>
<evidence type="ECO:0000256" key="1">
    <source>
        <dbReference type="ARBA" id="ARBA00004771"/>
    </source>
</evidence>
<dbReference type="GO" id="GO:0005886">
    <property type="term" value="C:plasma membrane"/>
    <property type="evidence" value="ECO:0007669"/>
    <property type="project" value="TreeGrafter"/>
</dbReference>
<accession>W9AYT4</accession>
<evidence type="ECO:0000259" key="12">
    <source>
        <dbReference type="Pfam" id="PF06974"/>
    </source>
</evidence>
<dbReference type="STRING" id="258533.BN977_05830"/>
<evidence type="ECO:0000256" key="2">
    <source>
        <dbReference type="ARBA" id="ARBA00005189"/>
    </source>
</evidence>
<dbReference type="InterPro" id="IPR009721">
    <property type="entry name" value="O-acyltransferase_WSD1_C"/>
</dbReference>
<keyword evidence="7" id="KW-0319">Glycerol metabolism</keyword>
<evidence type="ECO:0000256" key="3">
    <source>
        <dbReference type="ARBA" id="ARBA00009587"/>
    </source>
</evidence>
<organism evidence="13 14">
    <name type="scientific">Mycolicibacterium cosmeticum</name>
    <dbReference type="NCBI Taxonomy" id="258533"/>
    <lineage>
        <taxon>Bacteria</taxon>
        <taxon>Bacillati</taxon>
        <taxon>Actinomycetota</taxon>
        <taxon>Actinomycetes</taxon>
        <taxon>Mycobacteriales</taxon>
        <taxon>Mycobacteriaceae</taxon>
        <taxon>Mycolicibacterium</taxon>
    </lineage>
</organism>
<dbReference type="EC" id="2.3.1.20" evidence="4"/>
<dbReference type="OrthoDB" id="9810950at2"/>
<comment type="similarity">
    <text evidence="3">Belongs to the long-chain O-acyltransferase family.</text>
</comment>
<proteinExistence type="inferred from homology"/>